<feature type="domain" description="Threonine/serine exporter-like N-terminal" evidence="9">
    <location>
        <begin position="63"/>
        <end position="306"/>
    </location>
</feature>
<reference evidence="11" key="1">
    <citation type="submission" date="2020-10" db="EMBL/GenBank/DDBJ databases">
        <authorList>
            <person name="Gilroy R."/>
        </authorList>
    </citation>
    <scope>NUCLEOTIDE SEQUENCE</scope>
    <source>
        <strain evidence="11">ChiGjej1B1-24693</strain>
    </source>
</reference>
<dbReference type="InterPro" id="IPR024528">
    <property type="entry name" value="ThrE_2"/>
</dbReference>
<dbReference type="Pfam" id="PF06738">
    <property type="entry name" value="ThrE"/>
    <property type="match status" value="1"/>
</dbReference>
<comment type="similarity">
    <text evidence="6">Belongs to the ThrE exporter (TC 2.A.79) family.</text>
</comment>
<protein>
    <submittedName>
        <fullName evidence="11">Threonine/serine exporter family protein</fullName>
    </submittedName>
</protein>
<evidence type="ECO:0000256" key="5">
    <source>
        <dbReference type="ARBA" id="ARBA00023136"/>
    </source>
</evidence>
<accession>A0A9D1GZV5</accession>
<feature type="transmembrane region" description="Helical" evidence="8">
    <location>
        <begin position="170"/>
        <end position="188"/>
    </location>
</feature>
<dbReference type="PANTHER" id="PTHR34390:SF2">
    <property type="entry name" value="SUCCINATE TRANSPORTER SUBUNIT YJJP-RELATED"/>
    <property type="match status" value="1"/>
</dbReference>
<evidence type="ECO:0000256" key="3">
    <source>
        <dbReference type="ARBA" id="ARBA00022692"/>
    </source>
</evidence>
<evidence type="ECO:0000313" key="12">
    <source>
        <dbReference type="Proteomes" id="UP000886842"/>
    </source>
</evidence>
<dbReference type="GO" id="GO:0022857">
    <property type="term" value="F:transmembrane transporter activity"/>
    <property type="evidence" value="ECO:0007669"/>
    <property type="project" value="InterPro"/>
</dbReference>
<evidence type="ECO:0000256" key="4">
    <source>
        <dbReference type="ARBA" id="ARBA00022989"/>
    </source>
</evidence>
<name>A0A9D1GZV5_9ACTN</name>
<feature type="domain" description="Threonine/Serine exporter ThrE" evidence="10">
    <location>
        <begin position="333"/>
        <end position="459"/>
    </location>
</feature>
<evidence type="ECO:0000256" key="7">
    <source>
        <dbReference type="SAM" id="MobiDB-lite"/>
    </source>
</evidence>
<feature type="transmembrane region" description="Helical" evidence="8">
    <location>
        <begin position="352"/>
        <end position="369"/>
    </location>
</feature>
<evidence type="ECO:0000259" key="9">
    <source>
        <dbReference type="Pfam" id="PF06738"/>
    </source>
</evidence>
<evidence type="ECO:0000256" key="6">
    <source>
        <dbReference type="ARBA" id="ARBA00034125"/>
    </source>
</evidence>
<dbReference type="GO" id="GO:0005886">
    <property type="term" value="C:plasma membrane"/>
    <property type="evidence" value="ECO:0007669"/>
    <property type="project" value="UniProtKB-SubCell"/>
</dbReference>
<comment type="subcellular location">
    <subcellularLocation>
        <location evidence="1">Cell membrane</location>
        <topology evidence="1">Multi-pass membrane protein</topology>
    </subcellularLocation>
</comment>
<organism evidence="11 12">
    <name type="scientific">Candidatus Avipropionibacterium avicola</name>
    <dbReference type="NCBI Taxonomy" id="2840701"/>
    <lineage>
        <taxon>Bacteria</taxon>
        <taxon>Bacillati</taxon>
        <taxon>Actinomycetota</taxon>
        <taxon>Actinomycetes</taxon>
        <taxon>Propionibacteriales</taxon>
        <taxon>Propionibacteriaceae</taxon>
        <taxon>Propionibacteriaceae incertae sedis</taxon>
        <taxon>Candidatus Avipropionibacterium</taxon>
    </lineage>
</organism>
<dbReference type="InterPro" id="IPR050539">
    <property type="entry name" value="ThrE_Dicarb/AminoAcid_Exp"/>
</dbReference>
<evidence type="ECO:0000256" key="8">
    <source>
        <dbReference type="SAM" id="Phobius"/>
    </source>
</evidence>
<feature type="region of interest" description="Disordered" evidence="7">
    <location>
        <begin position="1"/>
        <end position="24"/>
    </location>
</feature>
<evidence type="ECO:0000313" key="11">
    <source>
        <dbReference type="EMBL" id="HIT76856.1"/>
    </source>
</evidence>
<dbReference type="GO" id="GO:0015744">
    <property type="term" value="P:succinate transport"/>
    <property type="evidence" value="ECO:0007669"/>
    <property type="project" value="TreeGrafter"/>
</dbReference>
<evidence type="ECO:0000256" key="2">
    <source>
        <dbReference type="ARBA" id="ARBA00022475"/>
    </source>
</evidence>
<dbReference type="Proteomes" id="UP000886842">
    <property type="component" value="Unassembled WGS sequence"/>
</dbReference>
<feature type="transmembrane region" description="Helical" evidence="8">
    <location>
        <begin position="404"/>
        <end position="424"/>
    </location>
</feature>
<feature type="transmembrane region" description="Helical" evidence="8">
    <location>
        <begin position="375"/>
        <end position="392"/>
    </location>
</feature>
<keyword evidence="3 8" id="KW-0812">Transmembrane</keyword>
<keyword evidence="2" id="KW-1003">Cell membrane</keyword>
<sequence length="490" mass="50216">MSGHDLPANPSPPPSPRGAERWRRFSARAAQAFATDGPPTAVMTLREIEEEADDRHSRAVVDLAGRVAALILTTGGSCADATAAGLQVCHRYGLASVHVDATFASVIVSHHRGLERDANTVLRTASVRAPDYARLTELQRLLDRLPHLEIGEARSEFNQVLTGSRRYRRWVMTAAAAILGVGVAIVLGGGWAEIALACFTTAAVDLALHATTRRGLPQFFGQITGAAIPTVVAVAVMALAKSGVDEVADISPSIVVAAGIVALLAGLSVVNAAQDAIDGFLITAGARIFNVAVMTLGIVLGILVVLWGGDLLGLPAYLNPSAPVSANLLRTAVGAALIALGFALGSHTRLSALAWSTGLGVLSWLAYVGAQGLGLGAGSAAGVAATVAAFAAQAVSARARMASVGLITAGVVPLLPGSMVYRGLYGIVRADSLFDGGPALLELLGAGAVAIGIAMGVSLGTWVGRGTTGRRGQRSRFQRKALHHAAVTED</sequence>
<evidence type="ECO:0000259" key="10">
    <source>
        <dbReference type="Pfam" id="PF12821"/>
    </source>
</evidence>
<gene>
    <name evidence="11" type="ORF">IAA98_14850</name>
</gene>
<feature type="transmembrane region" description="Helical" evidence="8">
    <location>
        <begin position="444"/>
        <end position="464"/>
    </location>
</feature>
<keyword evidence="4 8" id="KW-1133">Transmembrane helix</keyword>
<feature type="transmembrane region" description="Helical" evidence="8">
    <location>
        <begin position="252"/>
        <end position="273"/>
    </location>
</feature>
<dbReference type="AlphaFoldDB" id="A0A9D1GZV5"/>
<feature type="transmembrane region" description="Helical" evidence="8">
    <location>
        <begin position="285"/>
        <end position="308"/>
    </location>
</feature>
<reference evidence="11" key="2">
    <citation type="journal article" date="2021" name="PeerJ">
        <title>Extensive microbial diversity within the chicken gut microbiome revealed by metagenomics and culture.</title>
        <authorList>
            <person name="Gilroy R."/>
            <person name="Ravi A."/>
            <person name="Getino M."/>
            <person name="Pursley I."/>
            <person name="Horton D.L."/>
            <person name="Alikhan N.F."/>
            <person name="Baker D."/>
            <person name="Gharbi K."/>
            <person name="Hall N."/>
            <person name="Watson M."/>
            <person name="Adriaenssens E.M."/>
            <person name="Foster-Nyarko E."/>
            <person name="Jarju S."/>
            <person name="Secka A."/>
            <person name="Antonio M."/>
            <person name="Oren A."/>
            <person name="Chaudhuri R.R."/>
            <person name="La Ragione R."/>
            <person name="Hildebrand F."/>
            <person name="Pallen M.J."/>
        </authorList>
    </citation>
    <scope>NUCLEOTIDE SEQUENCE</scope>
    <source>
        <strain evidence="11">ChiGjej1B1-24693</strain>
    </source>
</reference>
<dbReference type="InterPro" id="IPR010619">
    <property type="entry name" value="ThrE-like_N"/>
</dbReference>
<proteinExistence type="inferred from homology"/>
<comment type="caution">
    <text evidence="11">The sequence shown here is derived from an EMBL/GenBank/DDBJ whole genome shotgun (WGS) entry which is preliminary data.</text>
</comment>
<keyword evidence="5 8" id="KW-0472">Membrane</keyword>
<dbReference type="PANTHER" id="PTHR34390">
    <property type="entry name" value="UPF0442 PROTEIN YJJB-RELATED"/>
    <property type="match status" value="1"/>
</dbReference>
<feature type="transmembrane region" description="Helical" evidence="8">
    <location>
        <begin position="219"/>
        <end position="240"/>
    </location>
</feature>
<evidence type="ECO:0000256" key="1">
    <source>
        <dbReference type="ARBA" id="ARBA00004651"/>
    </source>
</evidence>
<dbReference type="EMBL" id="DVLP01000427">
    <property type="protein sequence ID" value="HIT76856.1"/>
    <property type="molecule type" value="Genomic_DNA"/>
</dbReference>
<feature type="transmembrane region" description="Helical" evidence="8">
    <location>
        <begin position="328"/>
        <end position="345"/>
    </location>
</feature>
<dbReference type="Pfam" id="PF12821">
    <property type="entry name" value="ThrE_2"/>
    <property type="match status" value="1"/>
</dbReference>